<dbReference type="CDD" id="cd07139">
    <property type="entry name" value="ALDH_AldA-Rv0768"/>
    <property type="match status" value="1"/>
</dbReference>
<evidence type="ECO:0000313" key="8">
    <source>
        <dbReference type="EMBL" id="QSE89853.1"/>
    </source>
</evidence>
<dbReference type="PANTHER" id="PTHR42804:SF1">
    <property type="entry name" value="ALDEHYDE DEHYDROGENASE-RELATED"/>
    <property type="match status" value="1"/>
</dbReference>
<dbReference type="InterPro" id="IPR016163">
    <property type="entry name" value="Ald_DH_C"/>
</dbReference>
<feature type="active site" evidence="5">
    <location>
        <position position="254"/>
    </location>
</feature>
<protein>
    <recommendedName>
        <fullName evidence="3">aldehyde dehydrogenase (NAD(+))</fullName>
        <ecNumber evidence="3">1.2.1.3</ecNumber>
    </recommendedName>
</protein>
<evidence type="ECO:0000256" key="6">
    <source>
        <dbReference type="RuleBase" id="RU003345"/>
    </source>
</evidence>
<dbReference type="InterPro" id="IPR016160">
    <property type="entry name" value="Ald_DH_CS_CYS"/>
</dbReference>
<evidence type="ECO:0000256" key="5">
    <source>
        <dbReference type="PROSITE-ProRule" id="PRU10007"/>
    </source>
</evidence>
<proteinExistence type="inferred from homology"/>
<organism evidence="8 9">
    <name type="scientific">Rhodococcus pseudokoreensis</name>
    <dbReference type="NCBI Taxonomy" id="2811421"/>
    <lineage>
        <taxon>Bacteria</taxon>
        <taxon>Bacillati</taxon>
        <taxon>Actinomycetota</taxon>
        <taxon>Actinomycetes</taxon>
        <taxon>Mycobacteriales</taxon>
        <taxon>Nocardiaceae</taxon>
        <taxon>Rhodococcus</taxon>
    </lineage>
</organism>
<dbReference type="PROSITE" id="PS00687">
    <property type="entry name" value="ALDEHYDE_DEHYDR_GLU"/>
    <property type="match status" value="1"/>
</dbReference>
<feature type="domain" description="Aldehyde dehydrogenase" evidence="7">
    <location>
        <begin position="17"/>
        <end position="479"/>
    </location>
</feature>
<comment type="similarity">
    <text evidence="1 6">Belongs to the aldehyde dehydrogenase family.</text>
</comment>
<name>A0A974W3X4_9NOCA</name>
<dbReference type="Gene3D" id="3.40.309.10">
    <property type="entry name" value="Aldehyde Dehydrogenase, Chain A, domain 2"/>
    <property type="match status" value="1"/>
</dbReference>
<dbReference type="Proteomes" id="UP000662986">
    <property type="component" value="Chromosome"/>
</dbReference>
<evidence type="ECO:0000313" key="9">
    <source>
        <dbReference type="Proteomes" id="UP000662986"/>
    </source>
</evidence>
<dbReference type="EC" id="1.2.1.3" evidence="3"/>
<dbReference type="Gene3D" id="3.40.605.10">
    <property type="entry name" value="Aldehyde Dehydrogenase, Chain A, domain 1"/>
    <property type="match status" value="1"/>
</dbReference>
<gene>
    <name evidence="8" type="ORF">JWS13_15070</name>
</gene>
<dbReference type="Pfam" id="PF00171">
    <property type="entry name" value="Aldedh"/>
    <property type="match status" value="1"/>
</dbReference>
<dbReference type="InterPro" id="IPR016161">
    <property type="entry name" value="Ald_DH/histidinol_DH"/>
</dbReference>
<dbReference type="InterPro" id="IPR029510">
    <property type="entry name" value="Ald_DH_CS_GLU"/>
</dbReference>
<dbReference type="InterPro" id="IPR015590">
    <property type="entry name" value="Aldehyde_DH_dom"/>
</dbReference>
<comment type="catalytic activity">
    <reaction evidence="4">
        <text>an aldehyde + NAD(+) + H2O = a carboxylate + NADH + 2 H(+)</text>
        <dbReference type="Rhea" id="RHEA:16185"/>
        <dbReference type="ChEBI" id="CHEBI:15377"/>
        <dbReference type="ChEBI" id="CHEBI:15378"/>
        <dbReference type="ChEBI" id="CHEBI:17478"/>
        <dbReference type="ChEBI" id="CHEBI:29067"/>
        <dbReference type="ChEBI" id="CHEBI:57540"/>
        <dbReference type="ChEBI" id="CHEBI:57945"/>
        <dbReference type="EC" id="1.2.1.3"/>
    </reaction>
</comment>
<dbReference type="PANTHER" id="PTHR42804">
    <property type="entry name" value="ALDEHYDE DEHYDROGENASE"/>
    <property type="match status" value="1"/>
</dbReference>
<dbReference type="PROSITE" id="PS00070">
    <property type="entry name" value="ALDEHYDE_DEHYDR_CYS"/>
    <property type="match status" value="1"/>
</dbReference>
<keyword evidence="2 6" id="KW-0560">Oxidoreductase</keyword>
<dbReference type="RefSeq" id="WP_206006382.1">
    <property type="nucleotide sequence ID" value="NZ_CP070619.1"/>
</dbReference>
<evidence type="ECO:0000256" key="2">
    <source>
        <dbReference type="ARBA" id="ARBA00023002"/>
    </source>
</evidence>
<dbReference type="InterPro" id="IPR016162">
    <property type="entry name" value="Ald_DH_N"/>
</dbReference>
<reference evidence="8 9" key="2">
    <citation type="journal article" date="2022" name="Arch. Microbiol.">
        <title>Rhodococcus pseudokoreensis sp. nov. isolated from the rhizosphere of young M26 apple rootstocks.</title>
        <authorList>
            <person name="Kampfer P."/>
            <person name="Glaeser S.P."/>
            <person name="Blom J."/>
            <person name="Wolf J."/>
            <person name="Benning S."/>
            <person name="Schloter M."/>
            <person name="Neumann-Schaal M."/>
        </authorList>
    </citation>
    <scope>NUCLEOTIDE SEQUENCE [LARGE SCALE GENOMIC DNA]</scope>
    <source>
        <strain evidence="8 9">R79</strain>
    </source>
</reference>
<dbReference type="EMBL" id="CP070619">
    <property type="protein sequence ID" value="QSE89853.1"/>
    <property type="molecule type" value="Genomic_DNA"/>
</dbReference>
<sequence>MVREFVEHKELFIGGRWEAPSGNDVIEVVSPSSGEIVGRVPHASREDVDRSVTLARRAFDSGPWPRLPLEERLVVLERFAAALQTRIPQLAAVISSENGSAITWALASQAGAPATVCGLAVQTARAFAFEVRRAGLRNEVIVRYEPVGVVAAVVPWNAPAFVSMNKLAPALAAGCAVVLKPSPETPLDAYILAEIAEEVGLPEGVLSVLPADREVSEYLVAHPGIDKVSFTGSVGAGKRIMEVAAANLTRVTLELGGKSAAIILDDADLDHAVSTIGAASWALNNGQACVALTRVLAPRSRYDEIARRLTEAAKAAVVGDPEDPKTQVGPLVSRRQQQRVLDYIRIGREEGATLLTGGGVPEGLEQGCYVRPTVFGDVDNSMRIAQEEIFGPVVCLIPYDDEEDAIRIANDSDYGLSGAVFTANSAHGIEVARRIRTGTLTVNGFATEPTAPFGGFKNSGIGRELGEEGLRSFLEAKSISIAG</sequence>
<keyword evidence="9" id="KW-1185">Reference proteome</keyword>
<evidence type="ECO:0000256" key="1">
    <source>
        <dbReference type="ARBA" id="ARBA00009986"/>
    </source>
</evidence>
<evidence type="ECO:0000259" key="7">
    <source>
        <dbReference type="Pfam" id="PF00171"/>
    </source>
</evidence>
<evidence type="ECO:0000256" key="3">
    <source>
        <dbReference type="ARBA" id="ARBA00024226"/>
    </source>
</evidence>
<reference evidence="8 9" key="1">
    <citation type="journal article" date="2021" name="Microbiol. Resour. Announc.">
        <title>Complete Genome Sequences of Two Rhodococcus sp. Strains with Large and Linear Chromosomes, Isolated from Apple Rhizosphere.</title>
        <authorList>
            <person name="Benning S."/>
            <person name="Brugnone N."/>
            <person name="Siani R."/>
            <person name="Kublik S."/>
            <person name="Schloter M."/>
            <person name="Rad V."/>
        </authorList>
    </citation>
    <scope>NUCLEOTIDE SEQUENCE [LARGE SCALE GENOMIC DNA]</scope>
    <source>
        <strain evidence="8 9">R79</strain>
    </source>
</reference>
<accession>A0A974W3X4</accession>
<dbReference type="SUPFAM" id="SSF53720">
    <property type="entry name" value="ALDH-like"/>
    <property type="match status" value="1"/>
</dbReference>
<evidence type="ECO:0000256" key="4">
    <source>
        <dbReference type="ARBA" id="ARBA00049194"/>
    </source>
</evidence>